<evidence type="ECO:0000313" key="2">
    <source>
        <dbReference type="EMBL" id="AXV09955.1"/>
    </source>
</evidence>
<proteinExistence type="predicted"/>
<reference evidence="2 3" key="1">
    <citation type="submission" date="2018-09" db="EMBL/GenBank/DDBJ databases">
        <title>Complete genome sequence of Euzebya sp. DY32-46 isolated from seawater of Pacific Ocean.</title>
        <authorList>
            <person name="Xu L."/>
            <person name="Wu Y.-H."/>
            <person name="Xu X.-W."/>
        </authorList>
    </citation>
    <scope>NUCLEOTIDE SEQUENCE [LARGE SCALE GENOMIC DNA]</scope>
    <source>
        <strain evidence="2 3">DY32-46</strain>
        <plasmid evidence="3">pedy32-46i</plasmid>
    </source>
</reference>
<gene>
    <name evidence="2" type="ORF">DVS28_b0185</name>
</gene>
<accession>A0A346Y658</accession>
<keyword evidence="2" id="KW-0614">Plasmid</keyword>
<dbReference type="KEGG" id="euz:DVS28_b0185"/>
<evidence type="ECO:0000313" key="3">
    <source>
        <dbReference type="Proteomes" id="UP000264006"/>
    </source>
</evidence>
<name>A0A346Y658_9ACTN</name>
<sequence length="222" mass="24097">MSPGPRTDGDTGRVHTVPTGLDADVDSGTIRLVWADVRNHDLAWPPDRSPMTQRHKEALMGWWSTDLMGGDAPMDIHGWWTDKAGLDFDDLPYPGRALTTAQADAVAAVLPADLDAAKATLSRWETHGPDPVARHLLGIVWMQTGRPMPDDIKAHVVSLNDTDLAAWHGDPDREAALDAFADTVNAYTGGQRMEFTSKGLFAAINDLVTDGRPGLVNHPVDH</sequence>
<dbReference type="AlphaFoldDB" id="A0A346Y658"/>
<dbReference type="Proteomes" id="UP000264006">
    <property type="component" value="Plasmid pEDY32-46I"/>
</dbReference>
<dbReference type="EMBL" id="CP031166">
    <property type="protein sequence ID" value="AXV09955.1"/>
    <property type="molecule type" value="Genomic_DNA"/>
</dbReference>
<feature type="region of interest" description="Disordered" evidence="1">
    <location>
        <begin position="1"/>
        <end position="21"/>
    </location>
</feature>
<geneLocation type="plasmid" evidence="3">
    <name>pedy32-46i</name>
</geneLocation>
<protein>
    <submittedName>
        <fullName evidence="2">Uncharacterized protein</fullName>
    </submittedName>
</protein>
<organism evidence="2 3">
    <name type="scientific">Euzebya pacifica</name>
    <dbReference type="NCBI Taxonomy" id="1608957"/>
    <lineage>
        <taxon>Bacteria</taxon>
        <taxon>Bacillati</taxon>
        <taxon>Actinomycetota</taxon>
        <taxon>Nitriliruptoria</taxon>
        <taxon>Euzebyales</taxon>
    </lineage>
</organism>
<keyword evidence="3" id="KW-1185">Reference proteome</keyword>
<dbReference type="RefSeq" id="WP_114594557.1">
    <property type="nucleotide sequence ID" value="NZ_CP031166.1"/>
</dbReference>
<evidence type="ECO:0000256" key="1">
    <source>
        <dbReference type="SAM" id="MobiDB-lite"/>
    </source>
</evidence>